<dbReference type="Proteomes" id="UP000008068">
    <property type="component" value="Unassembled WGS sequence"/>
</dbReference>
<sequence>MPSQILFFLLFAFFGLSSATIYWKMPQGDEMSNPMMITQHQVNKIYAAYWDHDINTLFSLLRFGTPMSRFIEDHAEDEIHVRVKSAEYYSSNNQQGIKAILTIEDVSATGTTPYLVKMAMAQDYKSPTGYIVFLWEICSNLECE</sequence>
<evidence type="ECO:0000256" key="1">
    <source>
        <dbReference type="SAM" id="SignalP"/>
    </source>
</evidence>
<feature type="signal peptide" evidence="1">
    <location>
        <begin position="1"/>
        <end position="19"/>
    </location>
</feature>
<dbReference type="EMBL" id="GL379904">
    <property type="protein sequence ID" value="EGT33288.1"/>
    <property type="molecule type" value="Genomic_DNA"/>
</dbReference>
<feature type="chain" id="PRO_5003405995" description="Cystatin domain-containing protein" evidence="1">
    <location>
        <begin position="20"/>
        <end position="144"/>
    </location>
</feature>
<gene>
    <name evidence="2" type="ORF">CAEBREN_07169</name>
</gene>
<dbReference type="InParanoid" id="G0NLB4"/>
<proteinExistence type="predicted"/>
<protein>
    <recommendedName>
        <fullName evidence="4">Cystatin domain-containing protein</fullName>
    </recommendedName>
</protein>
<name>G0NLB4_CAEBE</name>
<evidence type="ECO:0000313" key="2">
    <source>
        <dbReference type="EMBL" id="EGT33288.1"/>
    </source>
</evidence>
<reference evidence="3" key="1">
    <citation type="submission" date="2011-07" db="EMBL/GenBank/DDBJ databases">
        <authorList>
            <consortium name="Caenorhabditis brenneri Sequencing and Analysis Consortium"/>
            <person name="Wilson R.K."/>
        </authorList>
    </citation>
    <scope>NUCLEOTIDE SEQUENCE [LARGE SCALE GENOMIC DNA]</scope>
    <source>
        <strain evidence="3">PB2801</strain>
    </source>
</reference>
<keyword evidence="1" id="KW-0732">Signal</keyword>
<organism evidence="3">
    <name type="scientific">Caenorhabditis brenneri</name>
    <name type="common">Nematode worm</name>
    <dbReference type="NCBI Taxonomy" id="135651"/>
    <lineage>
        <taxon>Eukaryota</taxon>
        <taxon>Metazoa</taxon>
        <taxon>Ecdysozoa</taxon>
        <taxon>Nematoda</taxon>
        <taxon>Chromadorea</taxon>
        <taxon>Rhabditida</taxon>
        <taxon>Rhabditina</taxon>
        <taxon>Rhabditomorpha</taxon>
        <taxon>Rhabditoidea</taxon>
        <taxon>Rhabditidae</taxon>
        <taxon>Peloderinae</taxon>
        <taxon>Caenorhabditis</taxon>
    </lineage>
</organism>
<dbReference type="eggNOG" id="ENOG502TK9B">
    <property type="taxonomic scope" value="Eukaryota"/>
</dbReference>
<dbReference type="HOGENOM" id="CLU_120140_0_0_1"/>
<accession>G0NLB4</accession>
<evidence type="ECO:0000313" key="3">
    <source>
        <dbReference type="Proteomes" id="UP000008068"/>
    </source>
</evidence>
<evidence type="ECO:0008006" key="4">
    <source>
        <dbReference type="Google" id="ProtNLM"/>
    </source>
</evidence>
<keyword evidence="3" id="KW-1185">Reference proteome</keyword>
<dbReference type="AlphaFoldDB" id="G0NLB4"/>